<dbReference type="EMBL" id="JH992968">
    <property type="protein sequence ID" value="EKX54111.1"/>
    <property type="molecule type" value="Genomic_DNA"/>
</dbReference>
<evidence type="ECO:0000313" key="4">
    <source>
        <dbReference type="Proteomes" id="UP000011087"/>
    </source>
</evidence>
<keyword evidence="1" id="KW-0175">Coiled coil</keyword>
<dbReference type="GO" id="GO:1990423">
    <property type="term" value="C:RZZ complex"/>
    <property type="evidence" value="ECO:0007669"/>
    <property type="project" value="TreeGrafter"/>
</dbReference>
<feature type="coiled-coil region" evidence="1">
    <location>
        <begin position="95"/>
        <end position="132"/>
    </location>
</feature>
<evidence type="ECO:0000313" key="3">
    <source>
        <dbReference type="EnsemblProtists" id="EKX54111"/>
    </source>
</evidence>
<protein>
    <submittedName>
        <fullName evidence="2">Centromere/kinetochore protein zw10</fullName>
    </submittedName>
</protein>
<dbReference type="PANTHER" id="PTHR12205:SF0">
    <property type="entry name" value="CENTROMERE_KINETOCHORE PROTEIN ZW10 HOMOLOG"/>
    <property type="match status" value="1"/>
</dbReference>
<organism evidence="2">
    <name type="scientific">Guillardia theta (strain CCMP2712)</name>
    <name type="common">Cryptophyte</name>
    <dbReference type="NCBI Taxonomy" id="905079"/>
    <lineage>
        <taxon>Eukaryota</taxon>
        <taxon>Cryptophyceae</taxon>
        <taxon>Pyrenomonadales</taxon>
        <taxon>Geminigeraceae</taxon>
        <taxon>Guillardia</taxon>
    </lineage>
</organism>
<dbReference type="GeneID" id="17310887"/>
<reference evidence="2 4" key="1">
    <citation type="journal article" date="2012" name="Nature">
        <title>Algal genomes reveal evolutionary mosaicism and the fate of nucleomorphs.</title>
        <authorList>
            <consortium name="DOE Joint Genome Institute"/>
            <person name="Curtis B.A."/>
            <person name="Tanifuji G."/>
            <person name="Burki F."/>
            <person name="Gruber A."/>
            <person name="Irimia M."/>
            <person name="Maruyama S."/>
            <person name="Arias M.C."/>
            <person name="Ball S.G."/>
            <person name="Gile G.H."/>
            <person name="Hirakawa Y."/>
            <person name="Hopkins J.F."/>
            <person name="Kuo A."/>
            <person name="Rensing S.A."/>
            <person name="Schmutz J."/>
            <person name="Symeonidi A."/>
            <person name="Elias M."/>
            <person name="Eveleigh R.J."/>
            <person name="Herman E.K."/>
            <person name="Klute M.J."/>
            <person name="Nakayama T."/>
            <person name="Obornik M."/>
            <person name="Reyes-Prieto A."/>
            <person name="Armbrust E.V."/>
            <person name="Aves S.J."/>
            <person name="Beiko R.G."/>
            <person name="Coutinho P."/>
            <person name="Dacks J.B."/>
            <person name="Durnford D.G."/>
            <person name="Fast N.M."/>
            <person name="Green B.R."/>
            <person name="Grisdale C.J."/>
            <person name="Hempel F."/>
            <person name="Henrissat B."/>
            <person name="Hoppner M.P."/>
            <person name="Ishida K."/>
            <person name="Kim E."/>
            <person name="Koreny L."/>
            <person name="Kroth P.G."/>
            <person name="Liu Y."/>
            <person name="Malik S.B."/>
            <person name="Maier U.G."/>
            <person name="McRose D."/>
            <person name="Mock T."/>
            <person name="Neilson J.A."/>
            <person name="Onodera N.T."/>
            <person name="Poole A.M."/>
            <person name="Pritham E.J."/>
            <person name="Richards T.A."/>
            <person name="Rocap G."/>
            <person name="Roy S.W."/>
            <person name="Sarai C."/>
            <person name="Schaack S."/>
            <person name="Shirato S."/>
            <person name="Slamovits C.H."/>
            <person name="Spencer D.F."/>
            <person name="Suzuki S."/>
            <person name="Worden A.Z."/>
            <person name="Zauner S."/>
            <person name="Barry K."/>
            <person name="Bell C."/>
            <person name="Bharti A.K."/>
            <person name="Crow J.A."/>
            <person name="Grimwood J."/>
            <person name="Kramer R."/>
            <person name="Lindquist E."/>
            <person name="Lucas S."/>
            <person name="Salamov A."/>
            <person name="McFadden G.I."/>
            <person name="Lane C.E."/>
            <person name="Keeling P.J."/>
            <person name="Gray M.W."/>
            <person name="Grigoriev I.V."/>
            <person name="Archibald J.M."/>
        </authorList>
    </citation>
    <scope>NUCLEOTIDE SEQUENCE</scope>
    <source>
        <strain evidence="2 4">CCMP2712</strain>
    </source>
</reference>
<dbReference type="InterPro" id="IPR046362">
    <property type="entry name" value="Zw10/DSL1_C_sf"/>
</dbReference>
<dbReference type="PANTHER" id="PTHR12205">
    <property type="entry name" value="CENTROMERE/KINETOCHORE PROTEIN ZW10"/>
    <property type="match status" value="1"/>
</dbReference>
<dbReference type="RefSeq" id="XP_005841091.1">
    <property type="nucleotide sequence ID" value="XM_005841034.1"/>
</dbReference>
<keyword evidence="4" id="KW-1185">Reference proteome</keyword>
<accession>L1JZS5</accession>
<reference evidence="4" key="2">
    <citation type="submission" date="2012-11" db="EMBL/GenBank/DDBJ databases">
        <authorList>
            <person name="Kuo A."/>
            <person name="Curtis B.A."/>
            <person name="Tanifuji G."/>
            <person name="Burki F."/>
            <person name="Gruber A."/>
            <person name="Irimia M."/>
            <person name="Maruyama S."/>
            <person name="Arias M.C."/>
            <person name="Ball S.G."/>
            <person name="Gile G.H."/>
            <person name="Hirakawa Y."/>
            <person name="Hopkins J.F."/>
            <person name="Rensing S.A."/>
            <person name="Schmutz J."/>
            <person name="Symeonidi A."/>
            <person name="Elias M."/>
            <person name="Eveleigh R.J."/>
            <person name="Herman E.K."/>
            <person name="Klute M.J."/>
            <person name="Nakayama T."/>
            <person name="Obornik M."/>
            <person name="Reyes-Prieto A."/>
            <person name="Armbrust E.V."/>
            <person name="Aves S.J."/>
            <person name="Beiko R.G."/>
            <person name="Coutinho P."/>
            <person name="Dacks J.B."/>
            <person name="Durnford D.G."/>
            <person name="Fast N.M."/>
            <person name="Green B.R."/>
            <person name="Grisdale C."/>
            <person name="Hempe F."/>
            <person name="Henrissat B."/>
            <person name="Hoppner M.P."/>
            <person name="Ishida K.-I."/>
            <person name="Kim E."/>
            <person name="Koreny L."/>
            <person name="Kroth P.G."/>
            <person name="Liu Y."/>
            <person name="Malik S.-B."/>
            <person name="Maier U.G."/>
            <person name="McRose D."/>
            <person name="Mock T."/>
            <person name="Neilson J.A."/>
            <person name="Onodera N.T."/>
            <person name="Poole A.M."/>
            <person name="Pritham E.J."/>
            <person name="Richards T.A."/>
            <person name="Rocap G."/>
            <person name="Roy S.W."/>
            <person name="Sarai C."/>
            <person name="Schaack S."/>
            <person name="Shirato S."/>
            <person name="Slamovits C.H."/>
            <person name="Spencer D.F."/>
            <person name="Suzuki S."/>
            <person name="Worden A.Z."/>
            <person name="Zauner S."/>
            <person name="Barry K."/>
            <person name="Bell C."/>
            <person name="Bharti A.K."/>
            <person name="Crow J.A."/>
            <person name="Grimwood J."/>
            <person name="Kramer R."/>
            <person name="Lindquist E."/>
            <person name="Lucas S."/>
            <person name="Salamov A."/>
            <person name="McFadden G.I."/>
            <person name="Lane C.E."/>
            <person name="Keeling P.J."/>
            <person name="Gray M.W."/>
            <person name="Grigoriev I.V."/>
            <person name="Archibald J.M."/>
        </authorList>
    </citation>
    <scope>NUCLEOTIDE SEQUENCE</scope>
    <source>
        <strain evidence="4">CCMP2712</strain>
    </source>
</reference>
<dbReference type="AlphaFoldDB" id="L1JZS5"/>
<reference evidence="3" key="3">
    <citation type="submission" date="2015-06" db="UniProtKB">
        <authorList>
            <consortium name="EnsemblProtists"/>
        </authorList>
    </citation>
    <scope>IDENTIFICATION</scope>
</reference>
<dbReference type="Proteomes" id="UP000011087">
    <property type="component" value="Unassembled WGS sequence"/>
</dbReference>
<sequence>MVVDGSMELLLSAAREIAKQAESNGLGLDLKLKTCRADELPSVVVADLAAIEGKLKEANESLESFVETHDKEMMEYRKIASGIIAENSTLAFEHLAAAEGALTELENKKQEAQAIAEELKKEEEKHKWLERILSIYTFCETFQAELEEGRDDAKSLRSLAVELLGVKTYLDGLPRLQGKTPNVVKVVNPVLREIAKKLRAVLRAYIANNVVFDKSEMRMCHGGLPNEALLSLKKKELVPILLKAGSGICFAIDALEMLDAYEDESGGRVTKVGGGREQFELVLQGLENFFSPVFEGKGAISVESEIMKESGGKGEGSEEVKDVRSKFVESEMALQFALTFVFDVGLLDSKQAFKQDWQKLAAERMWMLFESKLSSNLMFGFPVESGNFKKHFELVQSCSRDFMQHVKANKKGSIQGLDSIDPSVFDRTISSVPELFIKKRQLAHVEQTRANLKNRLCQTHDLVASMRVLGQPCKEDLEASKKKAEILREAHEACSSEVTKNQEGGEYVPGLAQALLQTSRDVVELYLAITEQLFSEKVEQLDILAVGFHNDAMYIANAIALLQVIATLPSWRTVLSKTGNGCQVADLSFFDLIWKIRAQAAKYLDKIATKQFKMIECELFETEKLFRSLDDEVLQHLQTSCERIKHQISSLSLSVLWPGSPDAQPALPVGLYRRVVGCILNHYYNALLRFVLSIQDIAQDKVQELQEVLTAAKVDHLLKVRRAFVPSQPKFSMLLDLLGMTVEEFLNLVESEALTMFRNVEVEALVVSLFPQSEKRQQIIRLLS</sequence>
<dbReference type="PaxDb" id="55529-EKX54111"/>
<dbReference type="GO" id="GO:0006888">
    <property type="term" value="P:endoplasmic reticulum to Golgi vesicle-mediated transport"/>
    <property type="evidence" value="ECO:0007669"/>
    <property type="project" value="TreeGrafter"/>
</dbReference>
<dbReference type="EnsemblProtists" id="EKX54111">
    <property type="protein sequence ID" value="EKX54111"/>
    <property type="gene ID" value="GUITHDRAFT_100358"/>
</dbReference>
<gene>
    <name evidence="2" type="primary">DSL1</name>
    <name evidence="2" type="ORF">GUITHDRAFT_100358</name>
</gene>
<proteinExistence type="predicted"/>
<dbReference type="Gene3D" id="1.10.357.150">
    <property type="match status" value="1"/>
</dbReference>
<dbReference type="OrthoDB" id="534815at2759"/>
<name>L1JZS5_GUITC</name>
<dbReference type="HOGENOM" id="CLU_357701_0_0_1"/>
<dbReference type="GO" id="GO:0005737">
    <property type="term" value="C:cytoplasm"/>
    <property type="evidence" value="ECO:0007669"/>
    <property type="project" value="GOC"/>
</dbReference>
<evidence type="ECO:0000256" key="1">
    <source>
        <dbReference type="SAM" id="Coils"/>
    </source>
</evidence>
<dbReference type="GO" id="GO:0007094">
    <property type="term" value="P:mitotic spindle assembly checkpoint signaling"/>
    <property type="evidence" value="ECO:0007669"/>
    <property type="project" value="TreeGrafter"/>
</dbReference>
<dbReference type="KEGG" id="gtt:GUITHDRAFT_100358"/>
<evidence type="ECO:0000313" key="2">
    <source>
        <dbReference type="EMBL" id="EKX54111.1"/>
    </source>
</evidence>
<dbReference type="STRING" id="905079.L1JZS5"/>